<keyword evidence="1" id="KW-0472">Membrane</keyword>
<evidence type="ECO:0000256" key="1">
    <source>
        <dbReference type="SAM" id="Phobius"/>
    </source>
</evidence>
<reference evidence="2 3" key="1">
    <citation type="submission" date="2020-08" db="EMBL/GenBank/DDBJ databases">
        <title>Sequencing the genomes of 1000 actinobacteria strains.</title>
        <authorList>
            <person name="Klenk H.-P."/>
        </authorList>
    </citation>
    <scope>NUCLEOTIDE SEQUENCE [LARGE SCALE GENOMIC DNA]</scope>
    <source>
        <strain evidence="2 3">DSM 45582</strain>
    </source>
</reference>
<dbReference type="InterPro" id="IPR025058">
    <property type="entry name" value="DUF3995"/>
</dbReference>
<dbReference type="EMBL" id="JACHIV010000001">
    <property type="protein sequence ID" value="MBB5067169.1"/>
    <property type="molecule type" value="Genomic_DNA"/>
</dbReference>
<dbReference type="AlphaFoldDB" id="A0A840NCV1"/>
<gene>
    <name evidence="2" type="ORF">BJ969_000257</name>
</gene>
<evidence type="ECO:0000313" key="2">
    <source>
        <dbReference type="EMBL" id="MBB5067169.1"/>
    </source>
</evidence>
<organism evidence="2 3">
    <name type="scientific">Saccharopolyspora gloriosae</name>
    <dbReference type="NCBI Taxonomy" id="455344"/>
    <lineage>
        <taxon>Bacteria</taxon>
        <taxon>Bacillati</taxon>
        <taxon>Actinomycetota</taxon>
        <taxon>Actinomycetes</taxon>
        <taxon>Pseudonocardiales</taxon>
        <taxon>Pseudonocardiaceae</taxon>
        <taxon>Saccharopolyspora</taxon>
    </lineage>
</organism>
<keyword evidence="3" id="KW-1185">Reference proteome</keyword>
<keyword evidence="1" id="KW-1133">Transmembrane helix</keyword>
<dbReference type="RefSeq" id="WP_184476516.1">
    <property type="nucleotide sequence ID" value="NZ_JACHIV010000001.1"/>
</dbReference>
<evidence type="ECO:0000313" key="3">
    <source>
        <dbReference type="Proteomes" id="UP000580474"/>
    </source>
</evidence>
<feature type="transmembrane region" description="Helical" evidence="1">
    <location>
        <begin position="131"/>
        <end position="151"/>
    </location>
</feature>
<keyword evidence="1" id="KW-0812">Transmembrane</keyword>
<feature type="transmembrane region" description="Helical" evidence="1">
    <location>
        <begin position="12"/>
        <end position="32"/>
    </location>
</feature>
<comment type="caution">
    <text evidence="2">The sequence shown here is derived from an EMBL/GenBank/DDBJ whole genome shotgun (WGS) entry which is preliminary data.</text>
</comment>
<evidence type="ECO:0008006" key="4">
    <source>
        <dbReference type="Google" id="ProtNLM"/>
    </source>
</evidence>
<proteinExistence type="predicted"/>
<dbReference type="Proteomes" id="UP000580474">
    <property type="component" value="Unassembled WGS sequence"/>
</dbReference>
<name>A0A840NCV1_9PSEU</name>
<protein>
    <recommendedName>
        <fullName evidence="4">DUF3995 domain-containing protein</fullName>
    </recommendedName>
</protein>
<feature type="transmembrane region" description="Helical" evidence="1">
    <location>
        <begin position="84"/>
        <end position="111"/>
    </location>
</feature>
<sequence>MTVETRTRTWGAVAARGAAAWSVAFGLVHVYWLVGGEVGLPPGTSLASNLPLLIIDVVAIPLCALAALVALAPTRPWGSRVPRWLLNTAICGVAVLLLVHAMPSVVDWVLLASGRLAVADLDPMERFVTLLYEPVFLAGGLLFGLTGLGCLRGR</sequence>
<dbReference type="Pfam" id="PF13160">
    <property type="entry name" value="DUF3995"/>
    <property type="match status" value="1"/>
</dbReference>
<accession>A0A840NCV1</accession>
<feature type="transmembrane region" description="Helical" evidence="1">
    <location>
        <begin position="52"/>
        <end position="72"/>
    </location>
</feature>